<dbReference type="InterPro" id="IPR014777">
    <property type="entry name" value="4pyrrole_Mease_sub1"/>
</dbReference>
<dbReference type="PANTHER" id="PTHR47036:SF1">
    <property type="entry name" value="COBALT-FACTOR III C(17)-METHYLTRANSFERASE-RELATED"/>
    <property type="match status" value="1"/>
</dbReference>
<feature type="domain" description="Tetrapyrrole methylase" evidence="7">
    <location>
        <begin position="1"/>
        <end position="204"/>
    </location>
</feature>
<dbReference type="OrthoDB" id="9772960at2"/>
<keyword evidence="2" id="KW-0169">Cobalamin biosynthesis</keyword>
<organism evidence="8 9">
    <name type="scientific">Cloacibacillus porcorum</name>
    <dbReference type="NCBI Taxonomy" id="1197717"/>
    <lineage>
        <taxon>Bacteria</taxon>
        <taxon>Thermotogati</taxon>
        <taxon>Synergistota</taxon>
        <taxon>Synergistia</taxon>
        <taxon>Synergistales</taxon>
        <taxon>Synergistaceae</taxon>
        <taxon>Cloacibacillus</taxon>
    </lineage>
</organism>
<dbReference type="Gene3D" id="3.30.950.10">
    <property type="entry name" value="Methyltransferase, Cobalt-precorrin-4 Transmethylase, Domain 2"/>
    <property type="match status" value="1"/>
</dbReference>
<dbReference type="RefSeq" id="WP_066748376.1">
    <property type="nucleotide sequence ID" value="NZ_CP016757.1"/>
</dbReference>
<dbReference type="Pfam" id="PF00590">
    <property type="entry name" value="TP_methylase"/>
    <property type="match status" value="1"/>
</dbReference>
<dbReference type="STRING" id="1197717.BED41_15415"/>
<dbReference type="GO" id="GO:0032259">
    <property type="term" value="P:methylation"/>
    <property type="evidence" value="ECO:0007669"/>
    <property type="project" value="UniProtKB-KW"/>
</dbReference>
<evidence type="ECO:0000256" key="5">
    <source>
        <dbReference type="ARBA" id="ARBA00022691"/>
    </source>
</evidence>
<dbReference type="GeneID" id="83059235"/>
<dbReference type="KEGG" id="cpor:BED41_15415"/>
<keyword evidence="5" id="KW-0949">S-adenosyl-L-methionine</keyword>
<dbReference type="GO" id="GO:0008168">
    <property type="term" value="F:methyltransferase activity"/>
    <property type="evidence" value="ECO:0007669"/>
    <property type="project" value="UniProtKB-KW"/>
</dbReference>
<dbReference type="PROSITE" id="PS00840">
    <property type="entry name" value="SUMT_2"/>
    <property type="match status" value="1"/>
</dbReference>
<dbReference type="SUPFAM" id="SSF53790">
    <property type="entry name" value="Tetrapyrrole methylase"/>
    <property type="match status" value="1"/>
</dbReference>
<dbReference type="InterPro" id="IPR000878">
    <property type="entry name" value="4pyrrol_Mease"/>
</dbReference>
<evidence type="ECO:0000256" key="2">
    <source>
        <dbReference type="ARBA" id="ARBA00022573"/>
    </source>
</evidence>
<dbReference type="InterPro" id="IPR014776">
    <property type="entry name" value="4pyrrole_Mease_sub2"/>
</dbReference>
<protein>
    <submittedName>
        <fullName evidence="8">Precorrin-3B C(17)-methyltransferase</fullName>
    </submittedName>
</protein>
<comment type="similarity">
    <text evidence="6">Belongs to the precorrin methyltransferase family.</text>
</comment>
<dbReference type="GO" id="GO:0009236">
    <property type="term" value="P:cobalamin biosynthetic process"/>
    <property type="evidence" value="ECO:0007669"/>
    <property type="project" value="UniProtKB-UniPathway"/>
</dbReference>
<dbReference type="Proteomes" id="UP000093044">
    <property type="component" value="Chromosome"/>
</dbReference>
<dbReference type="UniPathway" id="UPA00148"/>
<keyword evidence="4 6" id="KW-0808">Transferase</keyword>
<evidence type="ECO:0000259" key="7">
    <source>
        <dbReference type="Pfam" id="PF00590"/>
    </source>
</evidence>
<dbReference type="AlphaFoldDB" id="A0A1B2I8P9"/>
<evidence type="ECO:0000256" key="1">
    <source>
        <dbReference type="ARBA" id="ARBA00004953"/>
    </source>
</evidence>
<dbReference type="Gene3D" id="3.40.1010.10">
    <property type="entry name" value="Cobalt-precorrin-4 Transmethylase, Domain 1"/>
    <property type="match status" value="1"/>
</dbReference>
<dbReference type="InterPro" id="IPR006363">
    <property type="entry name" value="Cbl_synth_CobJ/CibH_dom"/>
</dbReference>
<dbReference type="NCBIfam" id="TIGR01466">
    <property type="entry name" value="cobJ_cbiH"/>
    <property type="match status" value="1"/>
</dbReference>
<evidence type="ECO:0000256" key="6">
    <source>
        <dbReference type="RuleBase" id="RU003960"/>
    </source>
</evidence>
<dbReference type="EMBL" id="CP016757">
    <property type="protein sequence ID" value="ANZ46368.1"/>
    <property type="molecule type" value="Genomic_DNA"/>
</dbReference>
<reference evidence="8" key="1">
    <citation type="submission" date="2016-08" db="EMBL/GenBank/DDBJ databases">
        <title>Complete genome of Cloacibacillus porcorum.</title>
        <authorList>
            <person name="Looft T."/>
            <person name="Bayles D.O."/>
            <person name="Alt D.P."/>
        </authorList>
    </citation>
    <scope>NUCLEOTIDE SEQUENCE [LARGE SCALE GENOMIC DNA]</scope>
    <source>
        <strain evidence="8">CL-84</strain>
    </source>
</reference>
<dbReference type="PANTHER" id="PTHR47036">
    <property type="entry name" value="COBALT-FACTOR III C(17)-METHYLTRANSFERASE-RELATED"/>
    <property type="match status" value="1"/>
</dbReference>
<name>A0A1B2I8P9_9BACT</name>
<gene>
    <name evidence="8" type="ORF">BED41_15415</name>
</gene>
<dbReference type="InterPro" id="IPR051810">
    <property type="entry name" value="Precorrin_MeTrfase"/>
</dbReference>
<evidence type="ECO:0000313" key="9">
    <source>
        <dbReference type="Proteomes" id="UP000093044"/>
    </source>
</evidence>
<sequence>MIYVVGLGPGGPEQITPRALSALEKCDLIVGYKAYIELVRPIFEGRKELVASPMKRERDRCEEALKLSLSGRTVGLISSGDPGIYGMAGIMLEVARGRTKVEIIPGITAAASSASILGAPLMHDFAVISLSDLLTPWELIERRLRAAAEADFVICIYNPASHGRPDHLARAAAILMETLPGNRAAGWVRNAGRDEESFGLTTLDGLKEAPIDMFCTVIIGNSATRVINGRLITPRGYRHPTDGED</sequence>
<evidence type="ECO:0000256" key="4">
    <source>
        <dbReference type="ARBA" id="ARBA00022679"/>
    </source>
</evidence>
<dbReference type="InterPro" id="IPR003043">
    <property type="entry name" value="Uropor_MeTrfase_CS"/>
</dbReference>
<dbReference type="InterPro" id="IPR035996">
    <property type="entry name" value="4pyrrol_Methylase_sf"/>
</dbReference>
<keyword evidence="3 6" id="KW-0489">Methyltransferase</keyword>
<dbReference type="CDD" id="cd11646">
    <property type="entry name" value="Precorrin_3B_C17_MT"/>
    <property type="match status" value="1"/>
</dbReference>
<evidence type="ECO:0000256" key="3">
    <source>
        <dbReference type="ARBA" id="ARBA00022603"/>
    </source>
</evidence>
<proteinExistence type="inferred from homology"/>
<keyword evidence="9" id="KW-1185">Reference proteome</keyword>
<accession>A0A1B2I8P9</accession>
<comment type="pathway">
    <text evidence="1">Cofactor biosynthesis; adenosylcobalamin biosynthesis.</text>
</comment>
<evidence type="ECO:0000313" key="8">
    <source>
        <dbReference type="EMBL" id="ANZ46368.1"/>
    </source>
</evidence>